<keyword evidence="7" id="KW-1185">Reference proteome</keyword>
<keyword evidence="2" id="KW-0408">Iron</keyword>
<feature type="domain" description="4Fe-4S ferredoxin-type" evidence="5">
    <location>
        <begin position="215"/>
        <end position="237"/>
    </location>
</feature>
<reference evidence="6 7" key="1">
    <citation type="submission" date="2016-06" db="EMBL/GenBank/DDBJ databases">
        <authorList>
            <person name="Kjaerup R.B."/>
            <person name="Dalgaard T.S."/>
            <person name="Juul-Madsen H.R."/>
        </authorList>
    </citation>
    <scope>NUCLEOTIDE SEQUENCE [LARGE SCALE GENOMIC DNA]</scope>
    <source>
        <strain evidence="6 7">373-A1</strain>
    </source>
</reference>
<evidence type="ECO:0000313" key="6">
    <source>
        <dbReference type="EMBL" id="OBY11498.1"/>
    </source>
</evidence>
<dbReference type="GO" id="GO:0016651">
    <property type="term" value="F:oxidoreductase activity, acting on NAD(P)H"/>
    <property type="evidence" value="ECO:0007669"/>
    <property type="project" value="UniProtKB-ARBA"/>
</dbReference>
<dbReference type="PROSITE" id="PS51379">
    <property type="entry name" value="4FE4S_FER_2"/>
    <property type="match status" value="2"/>
</dbReference>
<dbReference type="SUPFAM" id="SSF52218">
    <property type="entry name" value="Flavoproteins"/>
    <property type="match status" value="1"/>
</dbReference>
<dbReference type="GO" id="GO:0046872">
    <property type="term" value="F:metal ion binding"/>
    <property type="evidence" value="ECO:0007669"/>
    <property type="project" value="UniProtKB-KW"/>
</dbReference>
<comment type="caution">
    <text evidence="6">The sequence shown here is derived from an EMBL/GenBank/DDBJ whole genome shotgun (WGS) entry which is preliminary data.</text>
</comment>
<dbReference type="InterPro" id="IPR047964">
    <property type="entry name" value="EFR1-like"/>
</dbReference>
<dbReference type="Gene3D" id="3.30.70.20">
    <property type="match status" value="1"/>
</dbReference>
<name>A0A174VQ44_9CLOT</name>
<dbReference type="PROSITE" id="PS00198">
    <property type="entry name" value="4FE4S_FER_1"/>
    <property type="match status" value="2"/>
</dbReference>
<dbReference type="PROSITE" id="PS50902">
    <property type="entry name" value="FLAVODOXIN_LIKE"/>
    <property type="match status" value="1"/>
</dbReference>
<dbReference type="InterPro" id="IPR008254">
    <property type="entry name" value="Flavodoxin/NO_synth"/>
</dbReference>
<dbReference type="Proteomes" id="UP000092714">
    <property type="component" value="Unassembled WGS sequence"/>
</dbReference>
<dbReference type="Pfam" id="PF00037">
    <property type="entry name" value="Fer4"/>
    <property type="match status" value="1"/>
</dbReference>
<dbReference type="Pfam" id="PF12724">
    <property type="entry name" value="Flavodoxin_5"/>
    <property type="match status" value="1"/>
</dbReference>
<dbReference type="RefSeq" id="WP_055184459.1">
    <property type="nucleotide sequence ID" value="NZ_CAXSZC010000010.1"/>
</dbReference>
<dbReference type="OrthoDB" id="9813995at2"/>
<feature type="domain" description="Flavodoxin-like" evidence="4">
    <location>
        <begin position="1"/>
        <end position="141"/>
    </location>
</feature>
<evidence type="ECO:0000256" key="3">
    <source>
        <dbReference type="ARBA" id="ARBA00023014"/>
    </source>
</evidence>
<evidence type="ECO:0000313" key="7">
    <source>
        <dbReference type="Proteomes" id="UP000092714"/>
    </source>
</evidence>
<dbReference type="eggNOG" id="COG1143">
    <property type="taxonomic scope" value="Bacteria"/>
</dbReference>
<dbReference type="NCBIfam" id="NF038196">
    <property type="entry name" value="ferrodoxin_EFR1"/>
    <property type="match status" value="1"/>
</dbReference>
<evidence type="ECO:0000256" key="1">
    <source>
        <dbReference type="ARBA" id="ARBA00022723"/>
    </source>
</evidence>
<sequence>MILYFTGTGNSRHIARLISKEIDDEVISINELIKSGSNNEIRSDKPFVIIAPTYAWRVPMVVEKFIKNTKLSGNKKVYFILTCGADTGDAASFLRDISKEKGLEFMGLRALVMPDNYIVMYSTPSDEENERRIKNAEEEVNTIVKYIVSGRKFEEHKTTIIDRMKSNSINKMFYKIYVSAKGFHTTDKCISCGKCEGLCPLNNIILVDGKPKWGENCTHCMACICGCPTYAIEYKNKTKNRRRYYLK</sequence>
<dbReference type="Gene3D" id="3.40.50.360">
    <property type="match status" value="1"/>
</dbReference>
<proteinExistence type="predicted"/>
<accession>A0A174VQ44</accession>
<organism evidence="6 7">
    <name type="scientific">Clostridium paraputrificum</name>
    <dbReference type="NCBI Taxonomy" id="29363"/>
    <lineage>
        <taxon>Bacteria</taxon>
        <taxon>Bacillati</taxon>
        <taxon>Bacillota</taxon>
        <taxon>Clostridia</taxon>
        <taxon>Eubacteriales</taxon>
        <taxon>Clostridiaceae</taxon>
        <taxon>Clostridium</taxon>
    </lineage>
</organism>
<dbReference type="AlphaFoldDB" id="A0A174VQ44"/>
<feature type="domain" description="4Fe-4S ferredoxin-type" evidence="5">
    <location>
        <begin position="180"/>
        <end position="209"/>
    </location>
</feature>
<evidence type="ECO:0000259" key="5">
    <source>
        <dbReference type="PROSITE" id="PS51379"/>
    </source>
</evidence>
<dbReference type="SUPFAM" id="SSF54862">
    <property type="entry name" value="4Fe-4S ferredoxins"/>
    <property type="match status" value="1"/>
</dbReference>
<dbReference type="InterPro" id="IPR029039">
    <property type="entry name" value="Flavoprotein-like_sf"/>
</dbReference>
<evidence type="ECO:0000259" key="4">
    <source>
        <dbReference type="PROSITE" id="PS50902"/>
    </source>
</evidence>
<gene>
    <name evidence="6" type="ORF">CP373A1_05980</name>
</gene>
<dbReference type="InterPro" id="IPR017900">
    <property type="entry name" value="4Fe4S_Fe_S_CS"/>
</dbReference>
<evidence type="ECO:0000256" key="2">
    <source>
        <dbReference type="ARBA" id="ARBA00023004"/>
    </source>
</evidence>
<keyword evidence="1" id="KW-0479">Metal-binding</keyword>
<dbReference type="EMBL" id="MAPZ01000014">
    <property type="protein sequence ID" value="OBY11498.1"/>
    <property type="molecule type" value="Genomic_DNA"/>
</dbReference>
<dbReference type="InterPro" id="IPR026816">
    <property type="entry name" value="Flavodoxin_dom"/>
</dbReference>
<dbReference type="GO" id="GO:0010181">
    <property type="term" value="F:FMN binding"/>
    <property type="evidence" value="ECO:0007669"/>
    <property type="project" value="InterPro"/>
</dbReference>
<protein>
    <submittedName>
        <fullName evidence="6">Flavodoxin</fullName>
    </submittedName>
</protein>
<dbReference type="GO" id="GO:0051536">
    <property type="term" value="F:iron-sulfur cluster binding"/>
    <property type="evidence" value="ECO:0007669"/>
    <property type="project" value="UniProtKB-KW"/>
</dbReference>
<dbReference type="InterPro" id="IPR017896">
    <property type="entry name" value="4Fe4S_Fe-S-bd"/>
</dbReference>
<keyword evidence="3" id="KW-0411">Iron-sulfur</keyword>